<protein>
    <submittedName>
        <fullName evidence="1">Putative secreted protein</fullName>
    </submittedName>
</protein>
<dbReference type="AlphaFoldDB" id="K5BB98"/>
<reference evidence="1 2" key="1">
    <citation type="journal article" date="2012" name="J. Bacteriol.">
        <title>Genome sequence of Mycobacterium hassiacum DSM 44199, a rare source of heat-stable mycobacterial proteins.</title>
        <authorList>
            <person name="Tiago I."/>
            <person name="Maranha A."/>
            <person name="Mendes V."/>
            <person name="Alarico S."/>
            <person name="Moynihan P.J."/>
            <person name="Clarke A.J."/>
            <person name="Macedo-Ribeiro S."/>
            <person name="Pereira P.J."/>
            <person name="Empadinhas N."/>
        </authorList>
    </citation>
    <scope>NUCLEOTIDE SEQUENCE [LARGE SCALE GENOMIC DNA]</scope>
    <source>
        <strain evidence="2">DSM 44199 / CIP 105218 / JCM 12690 / 3849</strain>
    </source>
</reference>
<dbReference type="STRING" id="1122247.GCA_000379865_02932"/>
<dbReference type="PATRIC" id="fig|1122247.3.peg.2300"/>
<keyword evidence="2" id="KW-1185">Reference proteome</keyword>
<dbReference type="eggNOG" id="ENOG5031QY5">
    <property type="taxonomic scope" value="Bacteria"/>
</dbReference>
<evidence type="ECO:0000313" key="1">
    <source>
        <dbReference type="EMBL" id="EKF23615.1"/>
    </source>
</evidence>
<dbReference type="EMBL" id="AMRA01000061">
    <property type="protein sequence ID" value="EKF23615.1"/>
    <property type="molecule type" value="Genomic_DNA"/>
</dbReference>
<dbReference type="Proteomes" id="UP000006265">
    <property type="component" value="Unassembled WGS sequence"/>
</dbReference>
<organism evidence="1 2">
    <name type="scientific">Mycolicibacterium hassiacum (strain DSM 44199 / CIP 105218 / JCM 12690 / 3849)</name>
    <name type="common">Mycobacterium hassiacum</name>
    <dbReference type="NCBI Taxonomy" id="1122247"/>
    <lineage>
        <taxon>Bacteria</taxon>
        <taxon>Bacillati</taxon>
        <taxon>Actinomycetota</taxon>
        <taxon>Actinomycetes</taxon>
        <taxon>Mycobacteriales</taxon>
        <taxon>Mycobacteriaceae</taxon>
        <taxon>Mycolicibacterium</taxon>
    </lineage>
</organism>
<gene>
    <name evidence="1" type="ORF">C731_2393</name>
</gene>
<comment type="caution">
    <text evidence="1">The sequence shown here is derived from an EMBL/GenBank/DDBJ whole genome shotgun (WGS) entry which is preliminary data.</text>
</comment>
<dbReference type="RefSeq" id="WP_005627803.1">
    <property type="nucleotide sequence ID" value="NZ_AMRA01000061.1"/>
</dbReference>
<proteinExistence type="predicted"/>
<dbReference type="OrthoDB" id="4732168at2"/>
<accession>K5BB98</accession>
<evidence type="ECO:0000313" key="2">
    <source>
        <dbReference type="Proteomes" id="UP000006265"/>
    </source>
</evidence>
<name>K5BB98_MYCHD</name>
<sequence length="124" mass="12841">MRSLIAAPLLATALLAAAVPLAGDAAAHCHSADCVPNVARDIVPYSPCRPGKYFNYGLDATGATYVCNRTGVWTPAGPLVGVYNVAMPCDEVGTSAQGSDGVAFMCADMGGGDIRWVHRIDTLE</sequence>